<protein>
    <recommendedName>
        <fullName evidence="5">Exostosin GT47 domain-containing protein</fullName>
    </recommendedName>
</protein>
<dbReference type="InterPro" id="IPR055286">
    <property type="entry name" value="RXYLT1-like"/>
</dbReference>
<keyword evidence="1" id="KW-0472">Membrane</keyword>
<reference evidence="3" key="1">
    <citation type="submission" date="2021-02" db="EMBL/GenBank/DDBJ databases">
        <authorList>
            <person name="Nowell W R."/>
        </authorList>
    </citation>
    <scope>NUCLEOTIDE SEQUENCE</scope>
</reference>
<organism evidence="3 4">
    <name type="scientific">Rotaria socialis</name>
    <dbReference type="NCBI Taxonomy" id="392032"/>
    <lineage>
        <taxon>Eukaryota</taxon>
        <taxon>Metazoa</taxon>
        <taxon>Spiralia</taxon>
        <taxon>Gnathifera</taxon>
        <taxon>Rotifera</taxon>
        <taxon>Eurotatoria</taxon>
        <taxon>Bdelloidea</taxon>
        <taxon>Philodinida</taxon>
        <taxon>Philodinidae</taxon>
        <taxon>Rotaria</taxon>
    </lineage>
</organism>
<gene>
    <name evidence="2" type="ORF">GRG538_LOCUS9734</name>
    <name evidence="3" type="ORF">QYT958_LOCUS12391</name>
</gene>
<evidence type="ECO:0008006" key="5">
    <source>
        <dbReference type="Google" id="ProtNLM"/>
    </source>
</evidence>
<dbReference type="PANTHER" id="PTHR15576">
    <property type="entry name" value="RIBITOL-5-PHOSPHATE XYLOSYLTRANSFERASE 1"/>
    <property type="match status" value="1"/>
</dbReference>
<dbReference type="Proteomes" id="UP000663848">
    <property type="component" value="Unassembled WGS sequence"/>
</dbReference>
<dbReference type="AlphaFoldDB" id="A0A821CYR4"/>
<keyword evidence="1" id="KW-0812">Transmembrane</keyword>
<proteinExistence type="predicted"/>
<dbReference type="Proteomes" id="UP000663872">
    <property type="component" value="Unassembled WGS sequence"/>
</dbReference>
<feature type="transmembrane region" description="Helical" evidence="1">
    <location>
        <begin position="20"/>
        <end position="40"/>
    </location>
</feature>
<dbReference type="EMBL" id="CAJNYT010001155">
    <property type="protein sequence ID" value="CAF3397850.1"/>
    <property type="molecule type" value="Genomic_DNA"/>
</dbReference>
<accession>A0A821CYR4</accession>
<keyword evidence="1" id="KW-1133">Transmembrane helix</keyword>
<evidence type="ECO:0000313" key="3">
    <source>
        <dbReference type="EMBL" id="CAF4613676.1"/>
    </source>
</evidence>
<dbReference type="EMBL" id="CAJOBR010001504">
    <property type="protein sequence ID" value="CAF4613676.1"/>
    <property type="molecule type" value="Genomic_DNA"/>
</dbReference>
<evidence type="ECO:0000256" key="1">
    <source>
        <dbReference type="SAM" id="Phobius"/>
    </source>
</evidence>
<dbReference type="GO" id="GO:0005794">
    <property type="term" value="C:Golgi apparatus"/>
    <property type="evidence" value="ECO:0007669"/>
    <property type="project" value="TreeGrafter"/>
</dbReference>
<evidence type="ECO:0000313" key="2">
    <source>
        <dbReference type="EMBL" id="CAF3397850.1"/>
    </source>
</evidence>
<dbReference type="GO" id="GO:0035269">
    <property type="term" value="P:protein O-linked glycosylation via mannose"/>
    <property type="evidence" value="ECO:0007669"/>
    <property type="project" value="InterPro"/>
</dbReference>
<comment type="caution">
    <text evidence="3">The sequence shown here is derived from an EMBL/GenBank/DDBJ whole genome shotgun (WGS) entry which is preliminary data.</text>
</comment>
<dbReference type="GO" id="GO:0120053">
    <property type="term" value="F:ribitol beta-1,4-xylosyltransferase activity"/>
    <property type="evidence" value="ECO:0007669"/>
    <property type="project" value="InterPro"/>
</dbReference>
<dbReference type="PANTHER" id="PTHR15576:SF1">
    <property type="entry name" value="RIBITOL-5-PHOSPHATE XYLOSYLTRANSFERASE 1"/>
    <property type="match status" value="1"/>
</dbReference>
<evidence type="ECO:0000313" key="4">
    <source>
        <dbReference type="Proteomes" id="UP000663848"/>
    </source>
</evidence>
<name>A0A821CYR4_9BILA</name>
<sequence length="423" mass="48173">MAGGRCGNVALLNVFKRRQIYAFFTMIVFVCWYFEGIIINRTKINYIQKKQQFIDSKYHRKCLKVQLHSGQQKSCIGPVTSEIAKSTIAIRKKNNCENLLVSRASQFWSDSFEMNSKIFKHSGCYRETSYPFISGDTFRAMADHVYDETTLITDWSKKVQQISDGDIVFLKTDYLCDFFSLFTSISGRFILVTHNGDSSAPGRFKIFLWSDKLLGWFASNPDFEHPKLYPIPIGLANTYVSHGNMTIFMDALGKDVKPGANRNILVYINFSIGTNLMQRSRALSHFRNFTRNHLAKLRTPFYQYLDDLGNSRFVLSPPGNGLDCHRTWEALLMGAIPIVLSSTLNSLFSGTPTIIVSTWEQVTEASLRAINNSLLTTHIPAALLAQYWHAQFLSVRQSLQSSSVIDRCMWVNCSRTASLRCEQ</sequence>